<dbReference type="PANTHER" id="PTHR12899">
    <property type="entry name" value="39S RIBOSOMAL PROTEIN L18, MITOCHONDRIAL"/>
    <property type="match status" value="1"/>
</dbReference>
<comment type="similarity">
    <text evidence="1">Belongs to the universal ribosomal protein uL18 family.</text>
</comment>
<evidence type="ECO:0000256" key="1">
    <source>
        <dbReference type="ARBA" id="ARBA00007116"/>
    </source>
</evidence>
<dbReference type="GO" id="GO:0005840">
    <property type="term" value="C:ribosome"/>
    <property type="evidence" value="ECO:0007669"/>
    <property type="project" value="UniProtKB-KW"/>
</dbReference>
<protein>
    <submittedName>
        <fullName evidence="4">Ribosomal protein</fullName>
    </submittedName>
</protein>
<dbReference type="InterPro" id="IPR005484">
    <property type="entry name" value="Ribosomal_uL18_bac/plant/anim"/>
</dbReference>
<evidence type="ECO:0000256" key="2">
    <source>
        <dbReference type="ARBA" id="ARBA00022980"/>
    </source>
</evidence>
<evidence type="ECO:0000313" key="4">
    <source>
        <dbReference type="EMBL" id="KAF7804427.1"/>
    </source>
</evidence>
<organism evidence="4 5">
    <name type="scientific">Senna tora</name>
    <dbReference type="NCBI Taxonomy" id="362788"/>
    <lineage>
        <taxon>Eukaryota</taxon>
        <taxon>Viridiplantae</taxon>
        <taxon>Streptophyta</taxon>
        <taxon>Embryophyta</taxon>
        <taxon>Tracheophyta</taxon>
        <taxon>Spermatophyta</taxon>
        <taxon>Magnoliopsida</taxon>
        <taxon>eudicotyledons</taxon>
        <taxon>Gunneridae</taxon>
        <taxon>Pentapetalae</taxon>
        <taxon>rosids</taxon>
        <taxon>fabids</taxon>
        <taxon>Fabales</taxon>
        <taxon>Fabaceae</taxon>
        <taxon>Caesalpinioideae</taxon>
        <taxon>Cassia clade</taxon>
        <taxon>Senna</taxon>
    </lineage>
</organism>
<gene>
    <name evidence="4" type="ORF">G2W53_043538</name>
</gene>
<dbReference type="AlphaFoldDB" id="A0A834W0A9"/>
<dbReference type="EMBL" id="JAAIUW010000013">
    <property type="protein sequence ID" value="KAF7804427.1"/>
    <property type="molecule type" value="Genomic_DNA"/>
</dbReference>
<dbReference type="Gene3D" id="3.30.420.100">
    <property type="match status" value="1"/>
</dbReference>
<sequence>MTANVVDRSNGRTVATASTVEHAIKDAFDWGRSCNAKAAAAIGEVLAMRLRTEGLGSGVHIDAGKEIENKGLVTCPMAWAIVNALKSRGVKIIVDDHHH</sequence>
<name>A0A834W0A9_9FABA</name>
<evidence type="ECO:0000256" key="3">
    <source>
        <dbReference type="ARBA" id="ARBA00023274"/>
    </source>
</evidence>
<dbReference type="GO" id="GO:0003735">
    <property type="term" value="F:structural constituent of ribosome"/>
    <property type="evidence" value="ECO:0007669"/>
    <property type="project" value="InterPro"/>
</dbReference>
<dbReference type="Proteomes" id="UP000634136">
    <property type="component" value="Unassembled WGS sequence"/>
</dbReference>
<reference evidence="4" key="1">
    <citation type="submission" date="2020-09" db="EMBL/GenBank/DDBJ databases">
        <title>Genome-Enabled Discovery of Anthraquinone Biosynthesis in Senna tora.</title>
        <authorList>
            <person name="Kang S.-H."/>
            <person name="Pandey R.P."/>
            <person name="Lee C.-M."/>
            <person name="Sim J.-S."/>
            <person name="Jeong J.-T."/>
            <person name="Choi B.-S."/>
            <person name="Jung M."/>
            <person name="Ginzburg D."/>
            <person name="Zhao K."/>
            <person name="Won S.Y."/>
            <person name="Oh T.-J."/>
            <person name="Yu Y."/>
            <person name="Kim N.-H."/>
            <person name="Lee O.R."/>
            <person name="Lee T.-H."/>
            <person name="Bashyal P."/>
            <person name="Kim T.-S."/>
            <person name="Lee W.-H."/>
            <person name="Kawkins C."/>
            <person name="Kim C.-K."/>
            <person name="Kim J.S."/>
            <person name="Ahn B.O."/>
            <person name="Rhee S.Y."/>
            <person name="Sohng J.K."/>
        </authorList>
    </citation>
    <scope>NUCLEOTIDE SEQUENCE</scope>
    <source>
        <tissue evidence="4">Leaf</tissue>
    </source>
</reference>
<dbReference type="SUPFAM" id="SSF53137">
    <property type="entry name" value="Translational machinery components"/>
    <property type="match status" value="1"/>
</dbReference>
<dbReference type="OrthoDB" id="736100at2759"/>
<proteinExistence type="inferred from homology"/>
<keyword evidence="5" id="KW-1185">Reference proteome</keyword>
<dbReference type="GO" id="GO:0006412">
    <property type="term" value="P:translation"/>
    <property type="evidence" value="ECO:0007669"/>
    <property type="project" value="InterPro"/>
</dbReference>
<dbReference type="PANTHER" id="PTHR12899:SF13">
    <property type="entry name" value="50S RIBOSOMAL L18-LIKE PROTEIN"/>
    <property type="match status" value="1"/>
</dbReference>
<accession>A0A834W0A9</accession>
<keyword evidence="3" id="KW-0687">Ribonucleoprotein</keyword>
<keyword evidence="2 4" id="KW-0689">Ribosomal protein</keyword>
<comment type="caution">
    <text evidence="4">The sequence shown here is derived from an EMBL/GenBank/DDBJ whole genome shotgun (WGS) entry which is preliminary data.</text>
</comment>
<dbReference type="GO" id="GO:0008097">
    <property type="term" value="F:5S rRNA binding"/>
    <property type="evidence" value="ECO:0007669"/>
    <property type="project" value="TreeGrafter"/>
</dbReference>
<dbReference type="GO" id="GO:1990904">
    <property type="term" value="C:ribonucleoprotein complex"/>
    <property type="evidence" value="ECO:0007669"/>
    <property type="project" value="UniProtKB-KW"/>
</dbReference>
<evidence type="ECO:0000313" key="5">
    <source>
        <dbReference type="Proteomes" id="UP000634136"/>
    </source>
</evidence>